<dbReference type="Proteomes" id="UP000306102">
    <property type="component" value="Unassembled WGS sequence"/>
</dbReference>
<keyword evidence="3" id="KW-1185">Reference proteome</keyword>
<accession>A0A4S4DL57</accession>
<dbReference type="PANTHER" id="PTHR34952">
    <property type="entry name" value="OS05G0113500 PROTEIN"/>
    <property type="match status" value="1"/>
</dbReference>
<evidence type="ECO:0000256" key="1">
    <source>
        <dbReference type="SAM" id="MobiDB-lite"/>
    </source>
</evidence>
<dbReference type="AlphaFoldDB" id="A0A4S4DL57"/>
<proteinExistence type="predicted"/>
<name>A0A4S4DL57_CAMSN</name>
<feature type="compositionally biased region" description="Basic residues" evidence="1">
    <location>
        <begin position="245"/>
        <end position="267"/>
    </location>
</feature>
<feature type="region of interest" description="Disordered" evidence="1">
    <location>
        <begin position="106"/>
        <end position="133"/>
    </location>
</feature>
<feature type="region of interest" description="Disordered" evidence="1">
    <location>
        <begin position="238"/>
        <end position="293"/>
    </location>
</feature>
<reference evidence="2 3" key="1">
    <citation type="journal article" date="2018" name="Proc. Natl. Acad. Sci. U.S.A.">
        <title>Draft genome sequence of Camellia sinensis var. sinensis provides insights into the evolution of the tea genome and tea quality.</title>
        <authorList>
            <person name="Wei C."/>
            <person name="Yang H."/>
            <person name="Wang S."/>
            <person name="Zhao J."/>
            <person name="Liu C."/>
            <person name="Gao L."/>
            <person name="Xia E."/>
            <person name="Lu Y."/>
            <person name="Tai Y."/>
            <person name="She G."/>
            <person name="Sun J."/>
            <person name="Cao H."/>
            <person name="Tong W."/>
            <person name="Gao Q."/>
            <person name="Li Y."/>
            <person name="Deng W."/>
            <person name="Jiang X."/>
            <person name="Wang W."/>
            <person name="Chen Q."/>
            <person name="Zhang S."/>
            <person name="Li H."/>
            <person name="Wu J."/>
            <person name="Wang P."/>
            <person name="Li P."/>
            <person name="Shi C."/>
            <person name="Zheng F."/>
            <person name="Jian J."/>
            <person name="Huang B."/>
            <person name="Shan D."/>
            <person name="Shi M."/>
            <person name="Fang C."/>
            <person name="Yue Y."/>
            <person name="Li F."/>
            <person name="Li D."/>
            <person name="Wei S."/>
            <person name="Han B."/>
            <person name="Jiang C."/>
            <person name="Yin Y."/>
            <person name="Xia T."/>
            <person name="Zhang Z."/>
            <person name="Bennetzen J.L."/>
            <person name="Zhao S."/>
            <person name="Wan X."/>
        </authorList>
    </citation>
    <scope>NUCLEOTIDE SEQUENCE [LARGE SCALE GENOMIC DNA]</scope>
    <source>
        <strain evidence="3">cv. Shuchazao</strain>
        <tissue evidence="2">Leaf</tissue>
    </source>
</reference>
<dbReference type="EMBL" id="SDRB02010904">
    <property type="protein sequence ID" value="THG03668.1"/>
    <property type="molecule type" value="Genomic_DNA"/>
</dbReference>
<organism evidence="2 3">
    <name type="scientific">Camellia sinensis var. sinensis</name>
    <name type="common">China tea</name>
    <dbReference type="NCBI Taxonomy" id="542762"/>
    <lineage>
        <taxon>Eukaryota</taxon>
        <taxon>Viridiplantae</taxon>
        <taxon>Streptophyta</taxon>
        <taxon>Embryophyta</taxon>
        <taxon>Tracheophyta</taxon>
        <taxon>Spermatophyta</taxon>
        <taxon>Magnoliopsida</taxon>
        <taxon>eudicotyledons</taxon>
        <taxon>Gunneridae</taxon>
        <taxon>Pentapetalae</taxon>
        <taxon>asterids</taxon>
        <taxon>Ericales</taxon>
        <taxon>Theaceae</taxon>
        <taxon>Camellia</taxon>
    </lineage>
</organism>
<evidence type="ECO:0000313" key="3">
    <source>
        <dbReference type="Proteomes" id="UP000306102"/>
    </source>
</evidence>
<dbReference type="PANTHER" id="PTHR34952:SF2">
    <property type="entry name" value="OS05G0113500 PROTEIN"/>
    <property type="match status" value="1"/>
</dbReference>
<gene>
    <name evidence="2" type="ORF">TEA_023975</name>
</gene>
<sequence length="345" mass="37523">MLLQNSVGLVDLMQIYIVNKTEGERERSSMFATDLDLPPILATSVMDIGSTSISKDANSSHDLKQLHLEPSQCNGGVIESVSNDLGNDLGEFLHIQDDHKLSLNSILPQSSDENENSTVEKEDECEEPDQTGSTIVTSDKCLSKCTTFPLSSEKSPFAGSIDLEDGDREGAEVEDEEESAAVVKQNYYESVMPAQTKHILLPTPLKLVSAMKGSREKQGTPPMNLTVTWAPDVYDPSPAAPTCVRIKKPLSKTERKKKGKNKQKGSKPSKGGSSGKDKKQVRKNGGGSCNKCHQSLNDANDRAVDYNEASVELGDFDVGSPDSYCGTSFLEKYMTKLHFPLAEAT</sequence>
<evidence type="ECO:0000313" key="2">
    <source>
        <dbReference type="EMBL" id="THG03668.1"/>
    </source>
</evidence>
<protein>
    <submittedName>
        <fullName evidence="2">Uncharacterized protein</fullName>
    </submittedName>
</protein>
<comment type="caution">
    <text evidence="2">The sequence shown here is derived from an EMBL/GenBank/DDBJ whole genome shotgun (WGS) entry which is preliminary data.</text>
</comment>